<protein>
    <submittedName>
        <fullName evidence="3">Uncharacterized protein</fullName>
    </submittedName>
</protein>
<dbReference type="PANTHER" id="PTHR12634:SF8">
    <property type="entry name" value="FIERY MOUNTAIN, ISOFORM D"/>
    <property type="match status" value="1"/>
</dbReference>
<evidence type="ECO:0000313" key="4">
    <source>
        <dbReference type="Proteomes" id="UP001359559"/>
    </source>
</evidence>
<evidence type="ECO:0000313" key="3">
    <source>
        <dbReference type="EMBL" id="KAK7318050.1"/>
    </source>
</evidence>
<dbReference type="EMBL" id="JAYKXN010000001">
    <property type="protein sequence ID" value="KAK7318050.1"/>
    <property type="molecule type" value="Genomic_DNA"/>
</dbReference>
<evidence type="ECO:0000256" key="2">
    <source>
        <dbReference type="ARBA" id="ARBA00023306"/>
    </source>
</evidence>
<keyword evidence="4" id="KW-1185">Reference proteome</keyword>
<dbReference type="InterPro" id="IPR007587">
    <property type="entry name" value="SAPS"/>
</dbReference>
<keyword evidence="2" id="KW-0131">Cell cycle</keyword>
<dbReference type="Proteomes" id="UP001359559">
    <property type="component" value="Unassembled WGS sequence"/>
</dbReference>
<name>A0AAN9PZ62_CLITE</name>
<dbReference type="GO" id="GO:0019903">
    <property type="term" value="F:protein phosphatase binding"/>
    <property type="evidence" value="ECO:0007669"/>
    <property type="project" value="InterPro"/>
</dbReference>
<proteinExistence type="inferred from homology"/>
<comment type="caution">
    <text evidence="3">The sequence shown here is derived from an EMBL/GenBank/DDBJ whole genome shotgun (WGS) entry which is preliminary data.</text>
</comment>
<dbReference type="PANTHER" id="PTHR12634">
    <property type="entry name" value="SIT4 YEAST -ASSOCIATING PROTEIN-RELATED"/>
    <property type="match status" value="1"/>
</dbReference>
<organism evidence="3 4">
    <name type="scientific">Clitoria ternatea</name>
    <name type="common">Butterfly pea</name>
    <dbReference type="NCBI Taxonomy" id="43366"/>
    <lineage>
        <taxon>Eukaryota</taxon>
        <taxon>Viridiplantae</taxon>
        <taxon>Streptophyta</taxon>
        <taxon>Embryophyta</taxon>
        <taxon>Tracheophyta</taxon>
        <taxon>Spermatophyta</taxon>
        <taxon>Magnoliopsida</taxon>
        <taxon>eudicotyledons</taxon>
        <taxon>Gunneridae</taxon>
        <taxon>Pentapetalae</taxon>
        <taxon>rosids</taxon>
        <taxon>fabids</taxon>
        <taxon>Fabales</taxon>
        <taxon>Fabaceae</taxon>
        <taxon>Papilionoideae</taxon>
        <taxon>50 kb inversion clade</taxon>
        <taxon>NPAAA clade</taxon>
        <taxon>indigoferoid/millettioid clade</taxon>
        <taxon>Phaseoleae</taxon>
        <taxon>Clitoria</taxon>
    </lineage>
</organism>
<dbReference type="AlphaFoldDB" id="A0AAN9PZ62"/>
<gene>
    <name evidence="3" type="ORF">RJT34_02747</name>
</gene>
<reference evidence="3 4" key="1">
    <citation type="submission" date="2024-01" db="EMBL/GenBank/DDBJ databases">
        <title>The genomes of 5 underutilized Papilionoideae crops provide insights into root nodulation and disease resistance.</title>
        <authorList>
            <person name="Yuan L."/>
        </authorList>
    </citation>
    <scope>NUCLEOTIDE SEQUENCE [LARGE SCALE GENOMIC DNA]</scope>
    <source>
        <strain evidence="3">LY-2023</strain>
        <tissue evidence="3">Leaf</tissue>
    </source>
</reference>
<accession>A0AAN9PZ62</accession>
<sequence>MIFVLGVAQVEEILDKENFTLEELLDEEEVIQECKALNSRLINLYVLRDQAQVEQLLRYIVEEPPEDAESKRVNEPSSCCLPNDSKDSALYFYKVYQHVFRQLELKKRNKLGIKWNRK</sequence>
<dbReference type="GO" id="GO:0019888">
    <property type="term" value="F:protein phosphatase regulator activity"/>
    <property type="evidence" value="ECO:0007669"/>
    <property type="project" value="TreeGrafter"/>
</dbReference>
<comment type="similarity">
    <text evidence="1">Belongs to the SAPS family.</text>
</comment>
<evidence type="ECO:0000256" key="1">
    <source>
        <dbReference type="ARBA" id="ARBA00006180"/>
    </source>
</evidence>